<dbReference type="Gene3D" id="2.80.10.50">
    <property type="match status" value="1"/>
</dbReference>
<evidence type="ECO:0000313" key="17">
    <source>
        <dbReference type="Xenbase" id="XB-GENE-29089359"/>
    </source>
</evidence>
<evidence type="ECO:0000313" key="13">
    <source>
        <dbReference type="Ensembl" id="ENSXETP00000105113"/>
    </source>
</evidence>
<dbReference type="GO" id="GO:0005764">
    <property type="term" value="C:lysosome"/>
    <property type="evidence" value="ECO:0007669"/>
    <property type="project" value="UniProtKB-SubCell"/>
</dbReference>
<evidence type="ECO:0000256" key="7">
    <source>
        <dbReference type="ARBA" id="ARBA00022525"/>
    </source>
</evidence>
<dbReference type="Reactome" id="R-XTR-9014826">
    <property type="pathway name" value="Interleukin-36 pathway"/>
</dbReference>
<dbReference type="GO" id="GO:0051781">
    <property type="term" value="P:positive regulation of cell division"/>
    <property type="evidence" value="ECO:0007669"/>
    <property type="project" value="UniProtKB-KW"/>
</dbReference>
<dbReference type="GeneID" id="105946938"/>
<dbReference type="GO" id="GO:0005829">
    <property type="term" value="C:cytosol"/>
    <property type="evidence" value="ECO:0007669"/>
    <property type="project" value="UniProtKB-SubCell"/>
</dbReference>
<dbReference type="PRINTS" id="PR00264">
    <property type="entry name" value="INTERLEUKIN1"/>
</dbReference>
<dbReference type="Xenbase" id="XB-GENE-29089359">
    <property type="gene designation" value="LOC105946938"/>
</dbReference>
<keyword evidence="7 12" id="KW-0964">Secreted</keyword>
<dbReference type="AGR" id="Xenbase:XB-GENE-29089359"/>
<dbReference type="Reactome" id="R-XTR-9008059">
    <property type="pathway name" value="Interleukin-37 signaling"/>
</dbReference>
<dbReference type="GO" id="GO:0019221">
    <property type="term" value="P:cytokine-mediated signaling pathway"/>
    <property type="evidence" value="ECO:0000318"/>
    <property type="project" value="GO_Central"/>
</dbReference>
<dbReference type="Reactome" id="R-XTR-5620971">
    <property type="pathway name" value="Pyroptosis"/>
</dbReference>
<evidence type="ECO:0000313" key="15">
    <source>
        <dbReference type="RefSeq" id="XP_031755144.1"/>
    </source>
</evidence>
<dbReference type="PANTHER" id="PTHR10078">
    <property type="entry name" value="INTERLEUKIN-1 FAMILY MEMBER"/>
    <property type="match status" value="1"/>
</dbReference>
<accession>A0A803JB69</accession>
<dbReference type="InterPro" id="IPR000975">
    <property type="entry name" value="IL-1_fam"/>
</dbReference>
<evidence type="ECO:0000256" key="1">
    <source>
        <dbReference type="ARBA" id="ARBA00004371"/>
    </source>
</evidence>
<keyword evidence="10" id="KW-0458">Lysosome</keyword>
<sequence length="270" mass="30653">MEAIPMSTDFFKGTFREHAEDWYTGCTYSMKDLPPAALISNRNRTLWKKPFRKQVALNLTAARNIKISNDLTFSTSKICCTATTAYTYGRFPEFRTVNDTEDNVESVRTTEATLTDEPTFHLINSVTYSIKDTDNKHFVLQRSGDNVQLIGKQLQGDNIKLAEKIEIDQFISRPVPANKIPVALSLLGRNLYLCCKEKELHLKEVSNIKDLNQKDLKPFIFLKAQNSAESTVTFESADAPGYYISTATKEETVKLSESESRIKHFQLFGI</sequence>
<name>A0A803JB69_XENTR</name>
<dbReference type="PRINTS" id="PR01359">
    <property type="entry name" value="INTRLEUKIN1B"/>
</dbReference>
<keyword evidence="11" id="KW-0497">Mitogen</keyword>
<dbReference type="Reactome" id="R-XTR-9012546">
    <property type="pathway name" value="Interleukin-18 signaling"/>
</dbReference>
<dbReference type="OMA" id="MEGCYTS"/>
<dbReference type="RefSeq" id="XP_031755144.1">
    <property type="nucleotide sequence ID" value="XM_031899284.1"/>
</dbReference>
<evidence type="ECO:0000256" key="12">
    <source>
        <dbReference type="RuleBase" id="RU003753"/>
    </source>
</evidence>
<dbReference type="GO" id="GO:0071222">
    <property type="term" value="P:cellular response to lipopolysaccharide"/>
    <property type="evidence" value="ECO:0000318"/>
    <property type="project" value="GO_Central"/>
</dbReference>
<dbReference type="AlphaFoldDB" id="A0A803JB69"/>
<dbReference type="PANTHER" id="PTHR10078:SF30">
    <property type="entry name" value="INTERLEUKIN-1 BETA"/>
    <property type="match status" value="1"/>
</dbReference>
<evidence type="ECO:0000256" key="3">
    <source>
        <dbReference type="ARBA" id="ARBA00004550"/>
    </source>
</evidence>
<dbReference type="Pfam" id="PF00340">
    <property type="entry name" value="IL1"/>
    <property type="match status" value="1"/>
</dbReference>
<dbReference type="GO" id="GO:0005125">
    <property type="term" value="F:cytokine activity"/>
    <property type="evidence" value="ECO:0000318"/>
    <property type="project" value="GO_Central"/>
</dbReference>
<keyword evidence="9" id="KW-0395">Inflammatory response</keyword>
<dbReference type="Reactome" id="R-XTR-9007892">
    <property type="pathway name" value="Interleukin-38 signaling"/>
</dbReference>
<gene>
    <name evidence="13 15 16 17" type="primary">LOC105946938</name>
</gene>
<dbReference type="GO" id="GO:0005615">
    <property type="term" value="C:extracellular space"/>
    <property type="evidence" value="ECO:0000318"/>
    <property type="project" value="GO_Central"/>
</dbReference>
<evidence type="ECO:0000256" key="2">
    <source>
        <dbReference type="ARBA" id="ARBA00004514"/>
    </source>
</evidence>
<evidence type="ECO:0000313" key="16">
    <source>
        <dbReference type="RefSeq" id="XP_031755145.1"/>
    </source>
</evidence>
<evidence type="ECO:0000256" key="8">
    <source>
        <dbReference type="ARBA" id="ARBA00022620"/>
    </source>
</evidence>
<reference evidence="15 16" key="3">
    <citation type="submission" date="2025-04" db="UniProtKB">
        <authorList>
            <consortium name="RefSeq"/>
        </authorList>
    </citation>
    <scope>IDENTIFICATION</scope>
    <source>
        <strain evidence="15 16">Nigerian</strain>
        <tissue evidence="15 16">Liver and blood</tissue>
    </source>
</reference>
<keyword evidence="5" id="KW-0963">Cytoplasm</keyword>
<evidence type="ECO:0000256" key="6">
    <source>
        <dbReference type="ARBA" id="ARBA00022514"/>
    </source>
</evidence>
<dbReference type="KEGG" id="xtr:105946938"/>
<evidence type="ECO:0000256" key="11">
    <source>
        <dbReference type="ARBA" id="ARBA00023246"/>
    </source>
</evidence>
<dbReference type="Ensembl" id="ENSXETT00000120422">
    <property type="protein sequence ID" value="ENSXETP00000105113"/>
    <property type="gene ID" value="ENSXETG00000041755"/>
</dbReference>
<dbReference type="Proteomes" id="UP000008143">
    <property type="component" value="Chromosome 3"/>
</dbReference>
<dbReference type="Reactome" id="R-XTR-448706">
    <property type="pathway name" value="Interleukin-1 processing"/>
</dbReference>
<comment type="similarity">
    <text evidence="4 12">Belongs to the IL-1 family.</text>
</comment>
<dbReference type="GO" id="GO:0005149">
    <property type="term" value="F:interleukin-1 receptor binding"/>
    <property type="evidence" value="ECO:0007669"/>
    <property type="project" value="UniProtKB-UniRule"/>
</dbReference>
<dbReference type="Reactome" id="R-XTR-9020702">
    <property type="pathway name" value="Interleukin-1 signaling"/>
</dbReference>
<keyword evidence="14" id="KW-1185">Reference proteome</keyword>
<protein>
    <recommendedName>
        <fullName evidence="12">Interleukin-1</fullName>
    </recommendedName>
</protein>
<dbReference type="GO" id="GO:0006954">
    <property type="term" value="P:inflammatory response"/>
    <property type="evidence" value="ECO:0000318"/>
    <property type="project" value="GO_Central"/>
</dbReference>
<evidence type="ECO:0000256" key="5">
    <source>
        <dbReference type="ARBA" id="ARBA00022490"/>
    </source>
</evidence>
<evidence type="ECO:0000256" key="10">
    <source>
        <dbReference type="ARBA" id="ARBA00023228"/>
    </source>
</evidence>
<dbReference type="RefSeq" id="XP_031755145.1">
    <property type="nucleotide sequence ID" value="XM_031899285.1"/>
</dbReference>
<evidence type="ECO:0000256" key="9">
    <source>
        <dbReference type="ARBA" id="ARBA00023198"/>
    </source>
</evidence>
<reference evidence="13" key="2">
    <citation type="submission" date="2021-03" db="UniProtKB">
        <authorList>
            <consortium name="Ensembl"/>
        </authorList>
    </citation>
    <scope>IDENTIFICATION</scope>
</reference>
<dbReference type="GO" id="GO:0006955">
    <property type="term" value="P:immune response"/>
    <property type="evidence" value="ECO:0000318"/>
    <property type="project" value="GO_Central"/>
</dbReference>
<evidence type="ECO:0000313" key="14">
    <source>
        <dbReference type="Proteomes" id="UP000008143"/>
    </source>
</evidence>
<dbReference type="SUPFAM" id="SSF50353">
    <property type="entry name" value="Cytokine"/>
    <property type="match status" value="1"/>
</dbReference>
<organism evidence="13">
    <name type="scientific">Xenopus tropicalis</name>
    <name type="common">Western clawed frog</name>
    <name type="synonym">Silurana tropicalis</name>
    <dbReference type="NCBI Taxonomy" id="8364"/>
    <lineage>
        <taxon>Eukaryota</taxon>
        <taxon>Metazoa</taxon>
        <taxon>Chordata</taxon>
        <taxon>Craniata</taxon>
        <taxon>Vertebrata</taxon>
        <taxon>Euteleostomi</taxon>
        <taxon>Amphibia</taxon>
        <taxon>Batrachia</taxon>
        <taxon>Anura</taxon>
        <taxon>Pipoidea</taxon>
        <taxon>Pipidae</taxon>
        <taxon>Xenopodinae</taxon>
        <taxon>Xenopus</taxon>
        <taxon>Silurana</taxon>
    </lineage>
</organism>
<dbReference type="SMART" id="SM00125">
    <property type="entry name" value="IL1"/>
    <property type="match status" value="1"/>
</dbReference>
<dbReference type="GeneTree" id="ENSGT01070000257222"/>
<comment type="subcellular location">
    <subcellularLocation>
        <location evidence="2">Cytoplasm</location>
        <location evidence="2">Cytosol</location>
    </subcellularLocation>
    <subcellularLocation>
        <location evidence="1">Lysosome</location>
    </subcellularLocation>
    <subcellularLocation>
        <location evidence="3">Secreted</location>
        <location evidence="3">Extracellular exosome</location>
    </subcellularLocation>
</comment>
<proteinExistence type="inferred from homology"/>
<dbReference type="GO" id="GO:0001660">
    <property type="term" value="P:fever generation"/>
    <property type="evidence" value="ECO:0007669"/>
    <property type="project" value="UniProtKB-KW"/>
</dbReference>
<dbReference type="PRINTS" id="PR01357">
    <property type="entry name" value="INTRLEUKN1AB"/>
</dbReference>
<dbReference type="InterPro" id="IPR008996">
    <property type="entry name" value="IL1/FGF"/>
</dbReference>
<keyword evidence="6" id="KW-0202">Cytokine</keyword>
<reference evidence="13" key="1">
    <citation type="journal article" date="2010" name="Science">
        <title>The genome of the Western clawed frog Xenopus tropicalis.</title>
        <authorList>
            <person name="Hellsten U."/>
            <person name="Harland R.M."/>
            <person name="Gilchrist M.J."/>
            <person name="Hendrix D."/>
            <person name="Jurka J."/>
            <person name="Kapitonov V."/>
            <person name="Ovcharenko I."/>
            <person name="Putnam N.H."/>
            <person name="Shu S."/>
            <person name="Taher L."/>
            <person name="Blitz I.L."/>
            <person name="Blumberg B."/>
            <person name="Dichmann D.S."/>
            <person name="Dubchak I."/>
            <person name="Amaya E."/>
            <person name="Detter J.C."/>
            <person name="Fletcher R."/>
            <person name="Gerhard D.S."/>
            <person name="Goodstein D."/>
            <person name="Graves T."/>
            <person name="Grigoriev I.V."/>
            <person name="Grimwood J."/>
            <person name="Kawashima T."/>
            <person name="Lindquist E."/>
            <person name="Lucas S.M."/>
            <person name="Mead P.E."/>
            <person name="Mitros T."/>
            <person name="Ogino H."/>
            <person name="Ohta Y."/>
            <person name="Poliakov A.V."/>
            <person name="Pollet N."/>
            <person name="Robert J."/>
            <person name="Salamov A."/>
            <person name="Sater A.K."/>
            <person name="Schmutz J."/>
            <person name="Terry A."/>
            <person name="Vize P.D."/>
            <person name="Warren W.C."/>
            <person name="Wells D."/>
            <person name="Wills A."/>
            <person name="Wilson R.K."/>
            <person name="Zimmerman L.B."/>
            <person name="Zorn A.M."/>
            <person name="Grainger R."/>
            <person name="Grammer T."/>
            <person name="Khokha M.K."/>
            <person name="Richardson P.M."/>
            <person name="Rokhsar D.S."/>
        </authorList>
    </citation>
    <scope>NUCLEOTIDE SEQUENCE [LARGE SCALE GENOMIC DNA]</scope>
    <source>
        <strain evidence="13">Nigerian</strain>
    </source>
</reference>
<keyword evidence="8" id="KW-0666">Pyrogen</keyword>
<evidence type="ECO:0000256" key="4">
    <source>
        <dbReference type="ARBA" id="ARBA00010448"/>
    </source>
</evidence>
<dbReference type="OrthoDB" id="9449069at2759"/>